<dbReference type="InterPro" id="IPR001388">
    <property type="entry name" value="Synaptobrevin-like"/>
</dbReference>
<dbReference type="KEGG" id="hro:HELRODRAFT_185780"/>
<protein>
    <recommendedName>
        <fullName evidence="13">Vesicle-associated membrane protein 7</fullName>
    </recommendedName>
    <alternativeName>
        <fullName evidence="14">Synaptobrevin-like protein 1</fullName>
    </alternativeName>
</protein>
<dbReference type="GO" id="GO:0006887">
    <property type="term" value="P:exocytosis"/>
    <property type="evidence" value="ECO:0000318"/>
    <property type="project" value="GO_Central"/>
</dbReference>
<dbReference type="CTD" id="20210299"/>
<dbReference type="FunFam" id="3.30.450.50:FF:000015">
    <property type="entry name" value="Synaptobrevin 2 isoform 1"/>
    <property type="match status" value="1"/>
</dbReference>
<evidence type="ECO:0000256" key="7">
    <source>
        <dbReference type="ARBA" id="ARBA00023136"/>
    </source>
</evidence>
<dbReference type="EMBL" id="AMQM01005592">
    <property type="status" value="NOT_ANNOTATED_CDS"/>
    <property type="molecule type" value="Genomic_DNA"/>
</dbReference>
<dbReference type="Pfam" id="PF00957">
    <property type="entry name" value="Synaptobrevin"/>
    <property type="match status" value="1"/>
</dbReference>
<reference evidence="21" key="1">
    <citation type="submission" date="2012-12" db="EMBL/GenBank/DDBJ databases">
        <authorList>
            <person name="Hellsten U."/>
            <person name="Grimwood J."/>
            <person name="Chapman J.A."/>
            <person name="Shapiro H."/>
            <person name="Aerts A."/>
            <person name="Otillar R.P."/>
            <person name="Terry A.Y."/>
            <person name="Boore J.L."/>
            <person name="Simakov O."/>
            <person name="Marletaz F."/>
            <person name="Cho S.-J."/>
            <person name="Edsinger-Gonzales E."/>
            <person name="Havlak P."/>
            <person name="Kuo D.-H."/>
            <person name="Larsson T."/>
            <person name="Lv J."/>
            <person name="Arendt D."/>
            <person name="Savage R."/>
            <person name="Osoegawa K."/>
            <person name="de Jong P."/>
            <person name="Lindberg D.R."/>
            <person name="Seaver E.C."/>
            <person name="Weisblat D.A."/>
            <person name="Putnam N.H."/>
            <person name="Grigoriev I.V."/>
            <person name="Rokhsar D.S."/>
        </authorList>
    </citation>
    <scope>NUCLEOTIDE SEQUENCE</scope>
</reference>
<feature type="domain" description="Longin" evidence="17">
    <location>
        <begin position="7"/>
        <end position="111"/>
    </location>
</feature>
<dbReference type="GO" id="GO:0031902">
    <property type="term" value="C:late endosome membrane"/>
    <property type="evidence" value="ECO:0007669"/>
    <property type="project" value="UniProtKB-SubCell"/>
</dbReference>
<dbReference type="AlphaFoldDB" id="T1FNA2"/>
<dbReference type="FunFam" id="1.20.5.110:FF:000004">
    <property type="entry name" value="Vesicle-associated membrane protein 7"/>
    <property type="match status" value="1"/>
</dbReference>
<dbReference type="PROSITE" id="PS50892">
    <property type="entry name" value="V_SNARE"/>
    <property type="match status" value="1"/>
</dbReference>
<evidence type="ECO:0000256" key="2">
    <source>
        <dbReference type="ARBA" id="ARBA00008025"/>
    </source>
</evidence>
<evidence type="ECO:0000256" key="9">
    <source>
        <dbReference type="ARBA" id="ARBA00037803"/>
    </source>
</evidence>
<dbReference type="GO" id="GO:0015031">
    <property type="term" value="P:protein transport"/>
    <property type="evidence" value="ECO:0007669"/>
    <property type="project" value="UniProtKB-KW"/>
</dbReference>
<evidence type="ECO:0000313" key="19">
    <source>
        <dbReference type="EMBL" id="ESN99929.1"/>
    </source>
</evidence>
<comment type="subcellular location">
    <subcellularLocation>
        <location evidence="12">Cytoplasmic vesicle</location>
        <location evidence="12">Phagosome membrane</location>
        <topology evidence="12">Single-pass type IV membrane protein</topology>
    </subcellularLocation>
    <subcellularLocation>
        <location evidence="9">Cytoplasmic vesicle</location>
        <location evidence="9">Secretory vesicle membrane</location>
        <topology evidence="9">Single-pass type IV membrane protein</topology>
    </subcellularLocation>
    <subcellularLocation>
        <location evidence="1">Endoplasmic reticulum membrane</location>
        <topology evidence="1">Single-pass type IV membrane protein</topology>
    </subcellularLocation>
    <subcellularLocation>
        <location evidence="8">Golgi apparatus</location>
        <location evidence="8">trans-Golgi network membrane</location>
        <topology evidence="8">Single-pass type IV membrane protein</topology>
    </subcellularLocation>
    <subcellularLocation>
        <location evidence="10">Late endosome membrane</location>
        <topology evidence="10">Single-pass type IV membrane protein</topology>
    </subcellularLocation>
    <subcellularLocation>
        <location evidence="11">Lysosome membrane</location>
        <topology evidence="11">Single-pass type IV membrane protein</topology>
    </subcellularLocation>
</comment>
<evidence type="ECO:0000256" key="12">
    <source>
        <dbReference type="ARBA" id="ARBA00037875"/>
    </source>
</evidence>
<dbReference type="SMART" id="SM01270">
    <property type="entry name" value="Longin"/>
    <property type="match status" value="1"/>
</dbReference>
<dbReference type="FunCoup" id="T1FNA2">
    <property type="interactions" value="953"/>
</dbReference>
<proteinExistence type="inferred from homology"/>
<evidence type="ECO:0000256" key="5">
    <source>
        <dbReference type="ARBA" id="ARBA00022927"/>
    </source>
</evidence>
<dbReference type="STRING" id="6412.T1FNA2"/>
<accession>T1FNA2</accession>
<dbReference type="OMA" id="NTKLMIM"/>
<dbReference type="GO" id="GO:0030670">
    <property type="term" value="C:phagocytic vesicle membrane"/>
    <property type="evidence" value="ECO:0007669"/>
    <property type="project" value="UniProtKB-SubCell"/>
</dbReference>
<dbReference type="GeneID" id="20210299"/>
<keyword evidence="3" id="KW-0813">Transport</keyword>
<feature type="transmembrane region" description="Helical" evidence="16">
    <location>
        <begin position="189"/>
        <end position="215"/>
    </location>
</feature>
<evidence type="ECO:0000256" key="4">
    <source>
        <dbReference type="ARBA" id="ARBA00022692"/>
    </source>
</evidence>
<keyword evidence="15" id="KW-0175">Coiled coil</keyword>
<dbReference type="PANTHER" id="PTHR21136:SF179">
    <property type="entry name" value="VESICLE ASSOCIATED MEMBRANE PROTEIN 7-RELATED"/>
    <property type="match status" value="1"/>
</dbReference>
<keyword evidence="21" id="KW-1185">Reference proteome</keyword>
<name>T1FNA2_HELRO</name>
<dbReference type="SUPFAM" id="SSF58038">
    <property type="entry name" value="SNARE fusion complex"/>
    <property type="match status" value="1"/>
</dbReference>
<dbReference type="Gene3D" id="3.30.450.50">
    <property type="entry name" value="Longin domain"/>
    <property type="match status" value="1"/>
</dbReference>
<evidence type="ECO:0000256" key="6">
    <source>
        <dbReference type="ARBA" id="ARBA00022989"/>
    </source>
</evidence>
<evidence type="ECO:0000259" key="17">
    <source>
        <dbReference type="PROSITE" id="PS50859"/>
    </source>
</evidence>
<dbReference type="InParanoid" id="T1FNA2"/>
<dbReference type="PROSITE" id="PS50859">
    <property type="entry name" value="LONGIN"/>
    <property type="match status" value="1"/>
</dbReference>
<evidence type="ECO:0000256" key="14">
    <source>
        <dbReference type="ARBA" id="ARBA00042194"/>
    </source>
</evidence>
<evidence type="ECO:0000256" key="11">
    <source>
        <dbReference type="ARBA" id="ARBA00037863"/>
    </source>
</evidence>
<evidence type="ECO:0000256" key="8">
    <source>
        <dbReference type="ARBA" id="ARBA00037801"/>
    </source>
</evidence>
<feature type="domain" description="V-SNARE coiled-coil homology" evidence="18">
    <location>
        <begin position="125"/>
        <end position="185"/>
    </location>
</feature>
<dbReference type="GO" id="GO:0030658">
    <property type="term" value="C:transport vesicle membrane"/>
    <property type="evidence" value="ECO:0007669"/>
    <property type="project" value="UniProtKB-SubCell"/>
</dbReference>
<dbReference type="Pfam" id="PF13774">
    <property type="entry name" value="Longin"/>
    <property type="match status" value="1"/>
</dbReference>
<reference evidence="20" key="3">
    <citation type="submission" date="2015-06" db="UniProtKB">
        <authorList>
            <consortium name="EnsemblMetazoa"/>
        </authorList>
    </citation>
    <scope>IDENTIFICATION</scope>
</reference>
<dbReference type="GO" id="GO:0005484">
    <property type="term" value="F:SNAP receptor activity"/>
    <property type="evidence" value="ECO:0000318"/>
    <property type="project" value="GO_Central"/>
</dbReference>
<dbReference type="Proteomes" id="UP000015101">
    <property type="component" value="Unassembled WGS sequence"/>
</dbReference>
<comment type="similarity">
    <text evidence="2">Belongs to the synaptobrevin family.</text>
</comment>
<dbReference type="HOGENOM" id="CLU_064620_1_1_1"/>
<dbReference type="eggNOG" id="KOG0859">
    <property type="taxonomic scope" value="Eukaryota"/>
</dbReference>
<evidence type="ECO:0000256" key="3">
    <source>
        <dbReference type="ARBA" id="ARBA00022448"/>
    </source>
</evidence>
<dbReference type="RefSeq" id="XP_009021949.1">
    <property type="nucleotide sequence ID" value="XM_009023701.1"/>
</dbReference>
<dbReference type="GO" id="GO:0005765">
    <property type="term" value="C:lysosomal membrane"/>
    <property type="evidence" value="ECO:0007669"/>
    <property type="project" value="UniProtKB-SubCell"/>
</dbReference>
<dbReference type="EnsemblMetazoa" id="HelroT185780">
    <property type="protein sequence ID" value="HelroP185780"/>
    <property type="gene ID" value="HelroG185780"/>
</dbReference>
<dbReference type="InterPro" id="IPR011012">
    <property type="entry name" value="Longin-like_dom_sf"/>
</dbReference>
<dbReference type="EMBL" id="KB097026">
    <property type="protein sequence ID" value="ESN99929.1"/>
    <property type="molecule type" value="Genomic_DNA"/>
</dbReference>
<evidence type="ECO:0000256" key="13">
    <source>
        <dbReference type="ARBA" id="ARBA00039269"/>
    </source>
</evidence>
<dbReference type="SUPFAM" id="SSF64356">
    <property type="entry name" value="SNARE-like"/>
    <property type="match status" value="1"/>
</dbReference>
<evidence type="ECO:0000313" key="21">
    <source>
        <dbReference type="Proteomes" id="UP000015101"/>
    </source>
</evidence>
<dbReference type="GO" id="GO:0005789">
    <property type="term" value="C:endoplasmic reticulum membrane"/>
    <property type="evidence" value="ECO:0007669"/>
    <property type="project" value="UniProtKB-SubCell"/>
</dbReference>
<dbReference type="InterPro" id="IPR042855">
    <property type="entry name" value="V_SNARE_CC"/>
</dbReference>
<dbReference type="OrthoDB" id="248747at2759"/>
<dbReference type="InterPro" id="IPR051097">
    <property type="entry name" value="Synaptobrevin-like_transport"/>
</dbReference>
<evidence type="ECO:0000256" key="1">
    <source>
        <dbReference type="ARBA" id="ARBA00004163"/>
    </source>
</evidence>
<keyword evidence="5" id="KW-0653">Protein transport</keyword>
<keyword evidence="7 16" id="KW-0472">Membrane</keyword>
<evidence type="ECO:0000313" key="20">
    <source>
        <dbReference type="EnsemblMetazoa" id="HelroP185780"/>
    </source>
</evidence>
<evidence type="ECO:0000256" key="10">
    <source>
        <dbReference type="ARBA" id="ARBA00037845"/>
    </source>
</evidence>
<sequence>MPMLFSVVSRGTTILAEHAMAAGNFYEILQHILPQIADSTEDRQTFSHSSYMFHSLRDNKIIYLVIADKEFDQVIAFKYLSEIQKKFLQRYAAFANVALPYAMNSEFSRVINAEMKRYNVAEPSKITALQDQVEDVKKILVRNIEEVANRGEKLELLIDKTEMLSNNAVAFHRSSRSVRRNMCIKNIKWIIIVILALVLVMYIIVSAACGGPAWASCVGSKSSNHNLTGPH</sequence>
<dbReference type="PRINTS" id="PR00219">
    <property type="entry name" value="SYNAPTOBREVN"/>
</dbReference>
<reference evidence="19 21" key="2">
    <citation type="journal article" date="2013" name="Nature">
        <title>Insights into bilaterian evolution from three spiralian genomes.</title>
        <authorList>
            <person name="Simakov O."/>
            <person name="Marletaz F."/>
            <person name="Cho S.J."/>
            <person name="Edsinger-Gonzales E."/>
            <person name="Havlak P."/>
            <person name="Hellsten U."/>
            <person name="Kuo D.H."/>
            <person name="Larsson T."/>
            <person name="Lv J."/>
            <person name="Arendt D."/>
            <person name="Savage R."/>
            <person name="Osoegawa K."/>
            <person name="de Jong P."/>
            <person name="Grimwood J."/>
            <person name="Chapman J.A."/>
            <person name="Shapiro H."/>
            <person name="Aerts A."/>
            <person name="Otillar R.P."/>
            <person name="Terry A.Y."/>
            <person name="Boore J.L."/>
            <person name="Grigoriev I.V."/>
            <person name="Lindberg D.R."/>
            <person name="Seaver E.C."/>
            <person name="Weisblat D.A."/>
            <person name="Putnam N.H."/>
            <person name="Rokhsar D.S."/>
        </authorList>
    </citation>
    <scope>NUCLEOTIDE SEQUENCE</scope>
</reference>
<dbReference type="InterPro" id="IPR010908">
    <property type="entry name" value="Longin_dom"/>
</dbReference>
<evidence type="ECO:0000256" key="16">
    <source>
        <dbReference type="SAM" id="Phobius"/>
    </source>
</evidence>
<evidence type="ECO:0000259" key="18">
    <source>
        <dbReference type="PROSITE" id="PS50892"/>
    </source>
</evidence>
<keyword evidence="4 16" id="KW-0812">Transmembrane</keyword>
<evidence type="ECO:0000256" key="15">
    <source>
        <dbReference type="PROSITE-ProRule" id="PRU00290"/>
    </source>
</evidence>
<keyword evidence="6 16" id="KW-1133">Transmembrane helix</keyword>
<dbReference type="CDD" id="cd14824">
    <property type="entry name" value="Longin"/>
    <property type="match status" value="1"/>
</dbReference>
<dbReference type="GO" id="GO:0006906">
    <property type="term" value="P:vesicle fusion"/>
    <property type="evidence" value="ECO:0000318"/>
    <property type="project" value="GO_Central"/>
</dbReference>
<dbReference type="GO" id="GO:0005794">
    <property type="term" value="C:Golgi apparatus"/>
    <property type="evidence" value="ECO:0007669"/>
    <property type="project" value="UniProtKB-SubCell"/>
</dbReference>
<gene>
    <name evidence="20" type="primary">20210299</name>
    <name evidence="19" type="ORF">HELRODRAFT_185780</name>
</gene>
<organism evidence="20 21">
    <name type="scientific">Helobdella robusta</name>
    <name type="common">Californian leech</name>
    <dbReference type="NCBI Taxonomy" id="6412"/>
    <lineage>
        <taxon>Eukaryota</taxon>
        <taxon>Metazoa</taxon>
        <taxon>Spiralia</taxon>
        <taxon>Lophotrochozoa</taxon>
        <taxon>Annelida</taxon>
        <taxon>Clitellata</taxon>
        <taxon>Hirudinea</taxon>
        <taxon>Rhynchobdellida</taxon>
        <taxon>Glossiphoniidae</taxon>
        <taxon>Helobdella</taxon>
    </lineage>
</organism>
<dbReference type="Gene3D" id="1.20.5.110">
    <property type="match status" value="1"/>
</dbReference>
<dbReference type="GO" id="GO:0031201">
    <property type="term" value="C:SNARE complex"/>
    <property type="evidence" value="ECO:0000318"/>
    <property type="project" value="GO_Central"/>
</dbReference>
<dbReference type="GO" id="GO:0000149">
    <property type="term" value="F:SNARE binding"/>
    <property type="evidence" value="ECO:0000318"/>
    <property type="project" value="GO_Central"/>
</dbReference>
<dbReference type="PANTHER" id="PTHR21136">
    <property type="entry name" value="SNARE PROTEINS"/>
    <property type="match status" value="1"/>
</dbReference>